<dbReference type="EMBL" id="MLAK01000001">
    <property type="protein sequence ID" value="OHT17629.1"/>
    <property type="molecule type" value="Genomic_DNA"/>
</dbReference>
<dbReference type="RefSeq" id="XP_068370765.1">
    <property type="nucleotide sequence ID" value="XM_068489784.1"/>
</dbReference>
<dbReference type="GeneID" id="94824488"/>
<gene>
    <name evidence="2" type="ORF">TRFO_00898</name>
</gene>
<dbReference type="Proteomes" id="UP000179807">
    <property type="component" value="Unassembled WGS sequence"/>
</dbReference>
<reference evidence="2" key="1">
    <citation type="submission" date="2016-10" db="EMBL/GenBank/DDBJ databases">
        <authorList>
            <person name="Benchimol M."/>
            <person name="Almeida L.G."/>
            <person name="Vasconcelos A.T."/>
            <person name="Perreira-Neves A."/>
            <person name="Rosa I.A."/>
            <person name="Tasca T."/>
            <person name="Bogo M.R."/>
            <person name="de Souza W."/>
        </authorList>
    </citation>
    <scope>NUCLEOTIDE SEQUENCE [LARGE SCALE GENOMIC DNA]</scope>
    <source>
        <strain evidence="2">K</strain>
    </source>
</reference>
<dbReference type="AlphaFoldDB" id="A0A1J4L6Q1"/>
<accession>A0A1J4L6Q1</accession>
<dbReference type="OrthoDB" id="10507797at2759"/>
<sequence length="230" mass="26912">MIVFYLLLLTSAEQKHLNLTTYVKGLWNCSVYYMDEEGDFYGEEKDFFEITFEKEKYTLLRGVTKGLSSEREITVKIDSENQQHFTIENRMVDAAYSESQTVGSATMLYYKRNMPIARGEWMNETQHFKILIFSPINFELTVYRPDSHVLEIYRFRKTPVPEMSDALRVMAPPLVVGVFFIAYKLYEVHEYIEDQEKAKILANKGKSESDQSRTGKEEAKLAETENKKNK</sequence>
<protein>
    <submittedName>
        <fullName evidence="2">Uncharacterized protein</fullName>
    </submittedName>
</protein>
<evidence type="ECO:0000256" key="1">
    <source>
        <dbReference type="SAM" id="MobiDB-lite"/>
    </source>
</evidence>
<dbReference type="VEuPathDB" id="TrichDB:TRFO_00898"/>
<feature type="region of interest" description="Disordered" evidence="1">
    <location>
        <begin position="202"/>
        <end position="230"/>
    </location>
</feature>
<proteinExistence type="predicted"/>
<keyword evidence="3" id="KW-1185">Reference proteome</keyword>
<comment type="caution">
    <text evidence="2">The sequence shown here is derived from an EMBL/GenBank/DDBJ whole genome shotgun (WGS) entry which is preliminary data.</text>
</comment>
<name>A0A1J4L6Q1_9EUKA</name>
<evidence type="ECO:0000313" key="3">
    <source>
        <dbReference type="Proteomes" id="UP000179807"/>
    </source>
</evidence>
<organism evidence="2 3">
    <name type="scientific">Tritrichomonas foetus</name>
    <dbReference type="NCBI Taxonomy" id="1144522"/>
    <lineage>
        <taxon>Eukaryota</taxon>
        <taxon>Metamonada</taxon>
        <taxon>Parabasalia</taxon>
        <taxon>Tritrichomonadida</taxon>
        <taxon>Tritrichomonadidae</taxon>
        <taxon>Tritrichomonas</taxon>
    </lineage>
</organism>
<evidence type="ECO:0000313" key="2">
    <source>
        <dbReference type="EMBL" id="OHT17629.1"/>
    </source>
</evidence>